<dbReference type="SUPFAM" id="SSF53271">
    <property type="entry name" value="PRTase-like"/>
    <property type="match status" value="1"/>
</dbReference>
<proteinExistence type="inferred from homology"/>
<dbReference type="NCBIfam" id="NF001097">
    <property type="entry name" value="PRK00129.1"/>
    <property type="match status" value="1"/>
</dbReference>
<evidence type="ECO:0000256" key="1">
    <source>
        <dbReference type="ARBA" id="ARBA00001946"/>
    </source>
</evidence>
<sequence length="212" mass="23478">MKQYENFHIVDHPLIQHKLTLIREKTTGHKIFRELVTEVATLVAFELTRDLATIPTEIVTPMMATTGNTVSGKDVVLVPILRAGLGMVDGLIQLIPNARVGYVGMERDEETHKPVHYYFKVPKQPENRSFIILDPMLATGGTATATANSLKDLGATRIKFMCLIAAPEGREAFCETHPDIEVYTASLDEKLDDNKYIIPGLGDAGDRLFGTK</sequence>
<keyword evidence="6" id="KW-0328">Glycosyltransferase</keyword>
<accession>A0A381T534</accession>
<dbReference type="CDD" id="cd06223">
    <property type="entry name" value="PRTases_typeI"/>
    <property type="match status" value="1"/>
</dbReference>
<dbReference type="GO" id="GO:0006223">
    <property type="term" value="P:uracil salvage"/>
    <property type="evidence" value="ECO:0007669"/>
    <property type="project" value="InterPro"/>
</dbReference>
<dbReference type="AlphaFoldDB" id="A0A381T534"/>
<evidence type="ECO:0000256" key="7">
    <source>
        <dbReference type="ARBA" id="ARBA00022679"/>
    </source>
</evidence>
<evidence type="ECO:0000313" key="13">
    <source>
        <dbReference type="EMBL" id="SVA08833.1"/>
    </source>
</evidence>
<keyword evidence="8" id="KW-0547">Nucleotide-binding</keyword>
<dbReference type="UniPathway" id="UPA00574">
    <property type="reaction ID" value="UER00636"/>
</dbReference>
<evidence type="ECO:0000256" key="5">
    <source>
        <dbReference type="ARBA" id="ARBA00022533"/>
    </source>
</evidence>
<organism evidence="13">
    <name type="scientific">marine metagenome</name>
    <dbReference type="NCBI Taxonomy" id="408172"/>
    <lineage>
        <taxon>unclassified sequences</taxon>
        <taxon>metagenomes</taxon>
        <taxon>ecological metagenomes</taxon>
    </lineage>
</organism>
<evidence type="ECO:0000256" key="4">
    <source>
        <dbReference type="ARBA" id="ARBA00011894"/>
    </source>
</evidence>
<dbReference type="InterPro" id="IPR050054">
    <property type="entry name" value="UPRTase/APRTase"/>
</dbReference>
<feature type="domain" description="Phosphoribosyltransferase" evidence="12">
    <location>
        <begin position="10"/>
        <end position="211"/>
    </location>
</feature>
<dbReference type="InterPro" id="IPR000836">
    <property type="entry name" value="PRTase_dom"/>
</dbReference>
<evidence type="ECO:0000256" key="2">
    <source>
        <dbReference type="ARBA" id="ARBA00005180"/>
    </source>
</evidence>
<evidence type="ECO:0000256" key="6">
    <source>
        <dbReference type="ARBA" id="ARBA00022676"/>
    </source>
</evidence>
<dbReference type="InterPro" id="IPR005765">
    <property type="entry name" value="UPRT"/>
</dbReference>
<evidence type="ECO:0000256" key="10">
    <source>
        <dbReference type="ARBA" id="ARBA00023134"/>
    </source>
</evidence>
<name>A0A381T534_9ZZZZ</name>
<dbReference type="EMBL" id="UINC01003735">
    <property type="protein sequence ID" value="SVA08833.1"/>
    <property type="molecule type" value="Genomic_DNA"/>
</dbReference>
<dbReference type="EC" id="2.4.2.9" evidence="4"/>
<protein>
    <recommendedName>
        <fullName evidence="4">uracil phosphoribosyltransferase</fullName>
        <ecNumber evidence="4">2.4.2.9</ecNumber>
    </recommendedName>
    <alternativeName>
        <fullName evidence="11">UMP pyrophosphorylase</fullName>
    </alternativeName>
</protein>
<evidence type="ECO:0000256" key="3">
    <source>
        <dbReference type="ARBA" id="ARBA00009516"/>
    </source>
</evidence>
<keyword evidence="10" id="KW-0342">GTP-binding</keyword>
<dbReference type="PANTHER" id="PTHR32315">
    <property type="entry name" value="ADENINE PHOSPHORIBOSYLTRANSFERASE"/>
    <property type="match status" value="1"/>
</dbReference>
<dbReference type="NCBIfam" id="TIGR01091">
    <property type="entry name" value="upp"/>
    <property type="match status" value="1"/>
</dbReference>
<dbReference type="GO" id="GO:0044206">
    <property type="term" value="P:UMP salvage"/>
    <property type="evidence" value="ECO:0007669"/>
    <property type="project" value="UniProtKB-UniPathway"/>
</dbReference>
<dbReference type="FunFam" id="3.40.50.2020:FF:000003">
    <property type="entry name" value="Uracil phosphoribosyltransferase"/>
    <property type="match status" value="1"/>
</dbReference>
<evidence type="ECO:0000256" key="9">
    <source>
        <dbReference type="ARBA" id="ARBA00022842"/>
    </source>
</evidence>
<keyword evidence="9" id="KW-0460">Magnesium</keyword>
<keyword evidence="7" id="KW-0808">Transferase</keyword>
<evidence type="ECO:0000256" key="8">
    <source>
        <dbReference type="ARBA" id="ARBA00022741"/>
    </source>
</evidence>
<keyword evidence="5" id="KW-0021">Allosteric enzyme</keyword>
<dbReference type="GO" id="GO:0005737">
    <property type="term" value="C:cytoplasm"/>
    <property type="evidence" value="ECO:0007669"/>
    <property type="project" value="UniProtKB-ARBA"/>
</dbReference>
<evidence type="ECO:0000256" key="11">
    <source>
        <dbReference type="ARBA" id="ARBA00031082"/>
    </source>
</evidence>
<dbReference type="Pfam" id="PF14681">
    <property type="entry name" value="UPRTase"/>
    <property type="match status" value="1"/>
</dbReference>
<dbReference type="HAMAP" id="MF_01218_B">
    <property type="entry name" value="Upp_B"/>
    <property type="match status" value="1"/>
</dbReference>
<dbReference type="Gene3D" id="3.40.50.2020">
    <property type="match status" value="1"/>
</dbReference>
<dbReference type="InterPro" id="IPR034332">
    <property type="entry name" value="Upp_B"/>
</dbReference>
<comment type="pathway">
    <text evidence="2">Pyrimidine metabolism; UMP biosynthesis via salvage pathway; UMP from uracil: step 1/1.</text>
</comment>
<dbReference type="GO" id="GO:0004845">
    <property type="term" value="F:uracil phosphoribosyltransferase activity"/>
    <property type="evidence" value="ECO:0007669"/>
    <property type="project" value="UniProtKB-EC"/>
</dbReference>
<evidence type="ECO:0000259" key="12">
    <source>
        <dbReference type="Pfam" id="PF14681"/>
    </source>
</evidence>
<comment type="cofactor">
    <cofactor evidence="1">
        <name>Mg(2+)</name>
        <dbReference type="ChEBI" id="CHEBI:18420"/>
    </cofactor>
</comment>
<reference evidence="13" key="1">
    <citation type="submission" date="2018-05" db="EMBL/GenBank/DDBJ databases">
        <authorList>
            <person name="Lanie J.A."/>
            <person name="Ng W.-L."/>
            <person name="Kazmierczak K.M."/>
            <person name="Andrzejewski T.M."/>
            <person name="Davidsen T.M."/>
            <person name="Wayne K.J."/>
            <person name="Tettelin H."/>
            <person name="Glass J.I."/>
            <person name="Rusch D."/>
            <person name="Podicherti R."/>
            <person name="Tsui H.-C.T."/>
            <person name="Winkler M.E."/>
        </authorList>
    </citation>
    <scope>NUCLEOTIDE SEQUENCE</scope>
</reference>
<dbReference type="InterPro" id="IPR029057">
    <property type="entry name" value="PRTase-like"/>
</dbReference>
<comment type="similarity">
    <text evidence="3">Belongs to the UPRTase family.</text>
</comment>
<dbReference type="PANTHER" id="PTHR32315:SF4">
    <property type="entry name" value="URACIL PHOSPHORIBOSYLTRANSFERASE, CHLOROPLASTIC"/>
    <property type="match status" value="1"/>
</dbReference>
<dbReference type="GO" id="GO:0005525">
    <property type="term" value="F:GTP binding"/>
    <property type="evidence" value="ECO:0007669"/>
    <property type="project" value="UniProtKB-KW"/>
</dbReference>
<gene>
    <name evidence="13" type="ORF">METZ01_LOCUS61687</name>
</gene>